<protein>
    <submittedName>
        <fullName evidence="1">Uncharacterized protein</fullName>
    </submittedName>
</protein>
<reference evidence="1" key="1">
    <citation type="submission" date="2020-04" db="EMBL/GenBank/DDBJ databases">
        <authorList>
            <person name="Chiriac C."/>
            <person name="Salcher M."/>
            <person name="Ghai R."/>
            <person name="Kavagutti S V."/>
        </authorList>
    </citation>
    <scope>NUCLEOTIDE SEQUENCE</scope>
</reference>
<gene>
    <name evidence="1" type="ORF">UFOVP250_151</name>
</gene>
<sequence>MAIKITDDGLSSTERTRKQELGSAWIMRRALKDNQRYNSWEDITKDKKYVELAGPKGIYPEITIDWLKVFYLQQEKMLDEFSDAKFTEFNREYGFMDFISKLVSKEFGISKKDTWDPADIWCIKNEKKVISDVQKLINKNQFETIGHLNAYLRTLFKDRIVVGISLKKISGKQAKYEEVNTKSYEFEDVKEPTYDVSYLRVDLSLKAGTGGKTSAPTVKNSDFWLSGEEHGKKVTFKIDIKPGSSSKFTFVAFEAKSTAAAKARLGKASAEYVRNLFKEYKIPIDGSAQDYPTNTAEYLLREDEFIKMFNKIKSNRDIITNISTPEEFTNNMKNLFMNPEKGKSVTANSKCQQVAVFAGLASLTKKQLAELGTKIIFSSQKKGQGDKFGPFGKLY</sequence>
<accession>A0A6J5LFB8</accession>
<dbReference type="EMBL" id="LR796270">
    <property type="protein sequence ID" value="CAB4133378.1"/>
    <property type="molecule type" value="Genomic_DNA"/>
</dbReference>
<proteinExistence type="predicted"/>
<organism evidence="1">
    <name type="scientific">uncultured Caudovirales phage</name>
    <dbReference type="NCBI Taxonomy" id="2100421"/>
    <lineage>
        <taxon>Viruses</taxon>
        <taxon>Duplodnaviria</taxon>
        <taxon>Heunggongvirae</taxon>
        <taxon>Uroviricota</taxon>
        <taxon>Caudoviricetes</taxon>
        <taxon>Peduoviridae</taxon>
        <taxon>Maltschvirus</taxon>
        <taxon>Maltschvirus maltsch</taxon>
    </lineage>
</organism>
<evidence type="ECO:0000313" key="1">
    <source>
        <dbReference type="EMBL" id="CAB4133378.1"/>
    </source>
</evidence>
<name>A0A6J5LFB8_9CAUD</name>